<keyword evidence="2" id="KW-1185">Reference proteome</keyword>
<feature type="signal peptide" evidence="1">
    <location>
        <begin position="1"/>
        <end position="26"/>
    </location>
</feature>
<evidence type="ECO:0000313" key="3">
    <source>
        <dbReference type="RefSeq" id="XP_028968512.1"/>
    </source>
</evidence>
<proteinExistence type="predicted"/>
<protein>
    <submittedName>
        <fullName evidence="3">Uncharacterized protein LOC114828453</fullName>
    </submittedName>
</protein>
<evidence type="ECO:0000313" key="2">
    <source>
        <dbReference type="Proteomes" id="UP000694867"/>
    </source>
</evidence>
<organism evidence="2 3">
    <name type="scientific">Galendromus occidentalis</name>
    <name type="common">western predatory mite</name>
    <dbReference type="NCBI Taxonomy" id="34638"/>
    <lineage>
        <taxon>Eukaryota</taxon>
        <taxon>Metazoa</taxon>
        <taxon>Ecdysozoa</taxon>
        <taxon>Arthropoda</taxon>
        <taxon>Chelicerata</taxon>
        <taxon>Arachnida</taxon>
        <taxon>Acari</taxon>
        <taxon>Parasitiformes</taxon>
        <taxon>Mesostigmata</taxon>
        <taxon>Gamasina</taxon>
        <taxon>Phytoseioidea</taxon>
        <taxon>Phytoseiidae</taxon>
        <taxon>Typhlodrominae</taxon>
        <taxon>Galendromus</taxon>
    </lineage>
</organism>
<dbReference type="KEGG" id="goe:114828453"/>
<evidence type="ECO:0000256" key="1">
    <source>
        <dbReference type="SAM" id="SignalP"/>
    </source>
</evidence>
<feature type="chain" id="PRO_5042509144" evidence="1">
    <location>
        <begin position="27"/>
        <end position="159"/>
    </location>
</feature>
<dbReference type="GeneID" id="114828453"/>
<keyword evidence="1" id="KW-0732">Signal</keyword>
<sequence length="159" mass="17156">MFESNHCVSTSIRLLLVFAIFARGFCATFRGRVDIVDGKCNVTACAGGPTLLEDGETCALRECGEISCHVKEEIFSGVSCWAIECNDGCKPIAKDPGGHYPDCCLSDCDCWDPILNPIPSYVLRYPGRSPGKLRLSNRSFAPEAGQLEATNISEALGCI</sequence>
<dbReference type="AlphaFoldDB" id="A0AAJ7SGZ8"/>
<accession>A0AAJ7SGZ8</accession>
<dbReference type="RefSeq" id="XP_028968512.1">
    <property type="nucleotide sequence ID" value="XM_029112679.1"/>
</dbReference>
<gene>
    <name evidence="3" type="primary">LOC114828453</name>
</gene>
<reference evidence="3" key="1">
    <citation type="submission" date="2025-08" db="UniProtKB">
        <authorList>
            <consortium name="RefSeq"/>
        </authorList>
    </citation>
    <scope>IDENTIFICATION</scope>
</reference>
<dbReference type="Proteomes" id="UP000694867">
    <property type="component" value="Unplaced"/>
</dbReference>
<name>A0AAJ7SGZ8_9ACAR</name>